<dbReference type="AlphaFoldDB" id="A0A5C8ZAM6"/>
<evidence type="ECO:0000313" key="2">
    <source>
        <dbReference type="Proteomes" id="UP000321764"/>
    </source>
</evidence>
<keyword evidence="2" id="KW-1185">Reference proteome</keyword>
<evidence type="ECO:0000313" key="1">
    <source>
        <dbReference type="EMBL" id="TXR53860.1"/>
    </source>
</evidence>
<gene>
    <name evidence="1" type="ORF">FME95_04700</name>
</gene>
<dbReference type="Proteomes" id="UP000321764">
    <property type="component" value="Unassembled WGS sequence"/>
</dbReference>
<accession>A0A5C8ZAM6</accession>
<dbReference type="EMBL" id="VKAD01000001">
    <property type="protein sequence ID" value="TXR53860.1"/>
    <property type="molecule type" value="Genomic_DNA"/>
</dbReference>
<name>A0A5C8ZAM6_9GAMM</name>
<comment type="caution">
    <text evidence="1">The sequence shown here is derived from an EMBL/GenBank/DDBJ whole genome shotgun (WGS) entry which is preliminary data.</text>
</comment>
<dbReference type="RefSeq" id="WP_147713259.1">
    <property type="nucleotide sequence ID" value="NZ_VKAD01000001.1"/>
</dbReference>
<proteinExistence type="predicted"/>
<organism evidence="1 2">
    <name type="scientific">Reinekea thalattae</name>
    <dbReference type="NCBI Taxonomy" id="2593301"/>
    <lineage>
        <taxon>Bacteria</taxon>
        <taxon>Pseudomonadati</taxon>
        <taxon>Pseudomonadota</taxon>
        <taxon>Gammaproteobacteria</taxon>
        <taxon>Oceanospirillales</taxon>
        <taxon>Saccharospirillaceae</taxon>
        <taxon>Reinekea</taxon>
    </lineage>
</organism>
<reference evidence="1 2" key="1">
    <citation type="submission" date="2019-07" db="EMBL/GenBank/DDBJ databases">
        <title>Reinekea sp. strain SSH23 genome sequencing and assembly.</title>
        <authorList>
            <person name="Kim I."/>
        </authorList>
    </citation>
    <scope>NUCLEOTIDE SEQUENCE [LARGE SCALE GENOMIC DNA]</scope>
    <source>
        <strain evidence="1 2">SSH23</strain>
    </source>
</reference>
<protein>
    <submittedName>
        <fullName evidence="1">Uncharacterized protein</fullName>
    </submittedName>
</protein>
<sequence>MSKVLLSLLLAIIPTYSFGNCVIEESIFSYERGSEYTYTLFLNSDSSLIFHHERWKPGNANEAELLEYFGIWSCDKNKINFQVNGNSYEAVYERVGQNPVGISSEAMSLKVEASNNILGYVVLLESGI</sequence>